<dbReference type="InterPro" id="IPR020479">
    <property type="entry name" value="HD_metazoa"/>
</dbReference>
<dbReference type="PROSITE" id="PS00027">
    <property type="entry name" value="HOMEOBOX_1"/>
    <property type="match status" value="1"/>
</dbReference>
<evidence type="ECO:0000256" key="5">
    <source>
        <dbReference type="PROSITE-ProRule" id="PRU00108"/>
    </source>
</evidence>
<evidence type="ECO:0000256" key="7">
    <source>
        <dbReference type="SAM" id="MobiDB-lite"/>
    </source>
</evidence>
<dbReference type="SUPFAM" id="SSF46689">
    <property type="entry name" value="Homeodomain-like"/>
    <property type="match status" value="1"/>
</dbReference>
<keyword evidence="2 5" id="KW-0238">DNA-binding</keyword>
<gene>
    <name evidence="10" type="primary">LOC113391456</name>
</gene>
<dbReference type="PRINTS" id="PR00031">
    <property type="entry name" value="HTHREPRESSR"/>
</dbReference>
<dbReference type="InterPro" id="IPR050394">
    <property type="entry name" value="Homeobox_NK-like"/>
</dbReference>
<dbReference type="PANTHER" id="PTHR24340">
    <property type="entry name" value="HOMEOBOX PROTEIN NKX"/>
    <property type="match status" value="1"/>
</dbReference>
<comment type="subcellular location">
    <subcellularLocation>
        <location evidence="1 5 6">Nucleus</location>
    </subcellularLocation>
</comment>
<dbReference type="PROSITE" id="PS50071">
    <property type="entry name" value="HOMEOBOX_2"/>
    <property type="match status" value="1"/>
</dbReference>
<evidence type="ECO:0000313" key="9">
    <source>
        <dbReference type="Proteomes" id="UP001652626"/>
    </source>
</evidence>
<evidence type="ECO:0000259" key="8">
    <source>
        <dbReference type="PROSITE" id="PS50071"/>
    </source>
</evidence>
<proteinExistence type="predicted"/>
<evidence type="ECO:0000256" key="3">
    <source>
        <dbReference type="ARBA" id="ARBA00023155"/>
    </source>
</evidence>
<dbReference type="RefSeq" id="XP_064074219.1">
    <property type="nucleotide sequence ID" value="XM_064218149.1"/>
</dbReference>
<dbReference type="InterPro" id="IPR001356">
    <property type="entry name" value="HD"/>
</dbReference>
<reference evidence="10" key="1">
    <citation type="submission" date="2025-08" db="UniProtKB">
        <authorList>
            <consortium name="RefSeq"/>
        </authorList>
    </citation>
    <scope>IDENTIFICATION</scope>
    <source>
        <tissue evidence="10">Whole body</tissue>
    </source>
</reference>
<feature type="DNA-binding region" description="Homeobox" evidence="5">
    <location>
        <begin position="125"/>
        <end position="184"/>
    </location>
</feature>
<dbReference type="SMART" id="SM00389">
    <property type="entry name" value="HOX"/>
    <property type="match status" value="1"/>
</dbReference>
<evidence type="ECO:0000256" key="6">
    <source>
        <dbReference type="RuleBase" id="RU000682"/>
    </source>
</evidence>
<accession>A0ABM4ASF5</accession>
<dbReference type="GO" id="GO:0003677">
    <property type="term" value="F:DNA binding"/>
    <property type="evidence" value="ECO:0007669"/>
    <property type="project" value="UniProtKB-KW"/>
</dbReference>
<keyword evidence="9" id="KW-1185">Reference proteome</keyword>
<dbReference type="Gene3D" id="1.10.10.60">
    <property type="entry name" value="Homeodomain-like"/>
    <property type="match status" value="1"/>
</dbReference>
<evidence type="ECO:0000313" key="10">
    <source>
        <dbReference type="RefSeq" id="XP_064074219.1"/>
    </source>
</evidence>
<dbReference type="InterPro" id="IPR009057">
    <property type="entry name" value="Homeodomain-like_sf"/>
</dbReference>
<dbReference type="Pfam" id="PF00046">
    <property type="entry name" value="Homeodomain"/>
    <property type="match status" value="1"/>
</dbReference>
<sequence>MSELRGSPPLSRALEGGFGAPLAALSSLAEAPPPAPNPHGIDHILSRPSVGSNMGTGLLTPRLSLAAAAAGMAHYLQHKPLYWPGFQGLVSNPMAWRERLQSTLSNHIIDEHKNHPTDWDKDGKKKHTRPTFSGQQIFALEKTFEQTKYLAGPERAKLAYALGMTESQVKVWFQNRRTKWRKKHAAEMATAKRKQEELGEECDEQESHEADPCSDDDDAKRPRLDLHLHMPHHRQMCKDSSDVPFDLSNWHVRVNRFDDIRETKTSESVDSDDNLNLNVNDNAEDNSQPINFAYYHF</sequence>
<evidence type="ECO:0000256" key="2">
    <source>
        <dbReference type="ARBA" id="ARBA00023125"/>
    </source>
</evidence>
<organism evidence="9 10">
    <name type="scientific">Vanessa tameamea</name>
    <name type="common">Kamehameha butterfly</name>
    <dbReference type="NCBI Taxonomy" id="334116"/>
    <lineage>
        <taxon>Eukaryota</taxon>
        <taxon>Metazoa</taxon>
        <taxon>Ecdysozoa</taxon>
        <taxon>Arthropoda</taxon>
        <taxon>Hexapoda</taxon>
        <taxon>Insecta</taxon>
        <taxon>Pterygota</taxon>
        <taxon>Neoptera</taxon>
        <taxon>Endopterygota</taxon>
        <taxon>Lepidoptera</taxon>
        <taxon>Glossata</taxon>
        <taxon>Ditrysia</taxon>
        <taxon>Papilionoidea</taxon>
        <taxon>Nymphalidae</taxon>
        <taxon>Nymphalinae</taxon>
        <taxon>Vanessa</taxon>
    </lineage>
</organism>
<dbReference type="GeneID" id="113391456"/>
<name>A0ABM4ASF5_VANTA</name>
<keyword evidence="4 5" id="KW-0539">Nucleus</keyword>
<evidence type="ECO:0000256" key="4">
    <source>
        <dbReference type="ARBA" id="ARBA00023242"/>
    </source>
</evidence>
<feature type="domain" description="Homeobox" evidence="8">
    <location>
        <begin position="123"/>
        <end position="183"/>
    </location>
</feature>
<dbReference type="CDD" id="cd00086">
    <property type="entry name" value="homeodomain"/>
    <property type="match status" value="1"/>
</dbReference>
<protein>
    <submittedName>
        <fullName evidence="10">Homeobox protein Nkx-6.2</fullName>
    </submittedName>
</protein>
<dbReference type="PRINTS" id="PR00024">
    <property type="entry name" value="HOMEOBOX"/>
</dbReference>
<dbReference type="InterPro" id="IPR017970">
    <property type="entry name" value="Homeobox_CS"/>
</dbReference>
<dbReference type="PANTHER" id="PTHR24340:SF35">
    <property type="entry name" value="HGTX, ISOFORM C"/>
    <property type="match status" value="1"/>
</dbReference>
<dbReference type="InterPro" id="IPR000047">
    <property type="entry name" value="HTH_motif"/>
</dbReference>
<evidence type="ECO:0000256" key="1">
    <source>
        <dbReference type="ARBA" id="ARBA00004123"/>
    </source>
</evidence>
<dbReference type="Proteomes" id="UP001652626">
    <property type="component" value="Chromosome 20"/>
</dbReference>
<feature type="region of interest" description="Disordered" evidence="7">
    <location>
        <begin position="190"/>
        <end position="219"/>
    </location>
</feature>
<keyword evidence="3 5" id="KW-0371">Homeobox</keyword>